<dbReference type="Gene3D" id="1.10.287.860">
    <property type="entry name" value="Nucleotidyltransferase"/>
    <property type="match status" value="1"/>
</dbReference>
<name>A0A930YG00_9ACTN</name>
<dbReference type="PANTHER" id="PTHR41773:SF1">
    <property type="entry name" value="RELA_SPOT DOMAIN-CONTAINING PROTEIN"/>
    <property type="match status" value="1"/>
</dbReference>
<dbReference type="EMBL" id="JADKPN010000015">
    <property type="protein sequence ID" value="MBF4765447.1"/>
    <property type="molecule type" value="Genomic_DNA"/>
</dbReference>
<accession>A0A930YG00</accession>
<dbReference type="GO" id="GO:0015969">
    <property type="term" value="P:guanosine tetraphosphate metabolic process"/>
    <property type="evidence" value="ECO:0007669"/>
    <property type="project" value="InterPro"/>
</dbReference>
<evidence type="ECO:0000259" key="1">
    <source>
        <dbReference type="SMART" id="SM00954"/>
    </source>
</evidence>
<dbReference type="AlphaFoldDB" id="A0A930YG00"/>
<dbReference type="InterPro" id="IPR043519">
    <property type="entry name" value="NT_sf"/>
</dbReference>
<dbReference type="CDD" id="cd05399">
    <property type="entry name" value="NT_Rel-Spo_like"/>
    <property type="match status" value="1"/>
</dbReference>
<dbReference type="SMART" id="SM00954">
    <property type="entry name" value="RelA_SpoT"/>
    <property type="match status" value="1"/>
</dbReference>
<organism evidence="2 3">
    <name type="scientific">Nocardioides islandensis</name>
    <dbReference type="NCBI Taxonomy" id="433663"/>
    <lineage>
        <taxon>Bacteria</taxon>
        <taxon>Bacillati</taxon>
        <taxon>Actinomycetota</taxon>
        <taxon>Actinomycetes</taxon>
        <taxon>Propionibacteriales</taxon>
        <taxon>Nocardioidaceae</taxon>
        <taxon>Nocardioides</taxon>
    </lineage>
</organism>
<dbReference type="PANTHER" id="PTHR41773">
    <property type="entry name" value="GTP PYROPHOSPHATASE-RELATED"/>
    <property type="match status" value="1"/>
</dbReference>
<dbReference type="Pfam" id="PF04607">
    <property type="entry name" value="RelA_SpoT"/>
    <property type="match status" value="1"/>
</dbReference>
<sequence length="322" mass="34964">MGTAREQRREELAAWYDEHVDGLRRVEAALRDHLGGAITAAGLDDARLETRTKARESFLAKATKSDGRGGFKYADPTSQLTDFVGARVLVPLSADVAPVARLVQRLYLVEEMSDQRADQLLDVPGYQSLHFLLRFRPEDREVLGLADAPDVPVEVQVRSILQHAWAALQHDVMYKGERVPTDRVRRRLIALAGLLELADHEFMSVRVEHGDSAGMLDDAHAGGFDVAGVGAWAEEYVGDEAGSEPAAWAAALRGVLGELGATDPGEATSLLGAWADRGSELALTVRATRPWATASYVADLALREALGEDYLTRRGARQDGAS</sequence>
<feature type="domain" description="RelA/SpoT" evidence="1">
    <location>
        <begin position="50"/>
        <end position="178"/>
    </location>
</feature>
<evidence type="ECO:0000313" key="3">
    <source>
        <dbReference type="Proteomes" id="UP000640489"/>
    </source>
</evidence>
<dbReference type="InterPro" id="IPR007685">
    <property type="entry name" value="RelA_SpoT"/>
</dbReference>
<keyword evidence="3" id="KW-1185">Reference proteome</keyword>
<dbReference type="Gene3D" id="3.30.460.10">
    <property type="entry name" value="Beta Polymerase, domain 2"/>
    <property type="match status" value="1"/>
</dbReference>
<reference evidence="2" key="1">
    <citation type="submission" date="2020-11" db="EMBL/GenBank/DDBJ databases">
        <title>Nocardioides sp. nov., isolated from Soil of Cynanchum wilfordii Hemsley rhizosphere.</title>
        <authorList>
            <person name="Lee J.-S."/>
            <person name="Suh M.K."/>
            <person name="Kim J.-S."/>
        </authorList>
    </citation>
    <scope>NUCLEOTIDE SEQUENCE</scope>
    <source>
        <strain evidence="2">KCTC 19275</strain>
    </source>
</reference>
<gene>
    <name evidence="2" type="ORF">ISU07_20135</name>
</gene>
<dbReference type="RefSeq" id="WP_194708624.1">
    <property type="nucleotide sequence ID" value="NZ_JADKPN010000015.1"/>
</dbReference>
<comment type="caution">
    <text evidence="2">The sequence shown here is derived from an EMBL/GenBank/DDBJ whole genome shotgun (WGS) entry which is preliminary data.</text>
</comment>
<protein>
    <submittedName>
        <fullName evidence="2">RelA/SpoT domain-containing protein</fullName>
    </submittedName>
</protein>
<dbReference type="Proteomes" id="UP000640489">
    <property type="component" value="Unassembled WGS sequence"/>
</dbReference>
<evidence type="ECO:0000313" key="2">
    <source>
        <dbReference type="EMBL" id="MBF4765447.1"/>
    </source>
</evidence>
<proteinExistence type="predicted"/>
<dbReference type="SUPFAM" id="SSF81301">
    <property type="entry name" value="Nucleotidyltransferase"/>
    <property type="match status" value="1"/>
</dbReference>